<name>A0AAD2CXG2_9STRA</name>
<reference evidence="2" key="1">
    <citation type="submission" date="2023-08" db="EMBL/GenBank/DDBJ databases">
        <authorList>
            <person name="Audoor S."/>
            <person name="Bilcke G."/>
        </authorList>
    </citation>
    <scope>NUCLEOTIDE SEQUENCE</scope>
</reference>
<keyword evidence="1" id="KW-0472">Membrane</keyword>
<comment type="caution">
    <text evidence="2">The sequence shown here is derived from an EMBL/GenBank/DDBJ whole genome shotgun (WGS) entry which is preliminary data.</text>
</comment>
<organism evidence="2 3">
    <name type="scientific">Cylindrotheca closterium</name>
    <dbReference type="NCBI Taxonomy" id="2856"/>
    <lineage>
        <taxon>Eukaryota</taxon>
        <taxon>Sar</taxon>
        <taxon>Stramenopiles</taxon>
        <taxon>Ochrophyta</taxon>
        <taxon>Bacillariophyta</taxon>
        <taxon>Bacillariophyceae</taxon>
        <taxon>Bacillariophycidae</taxon>
        <taxon>Bacillariales</taxon>
        <taxon>Bacillariaceae</taxon>
        <taxon>Cylindrotheca</taxon>
    </lineage>
</organism>
<evidence type="ECO:0000313" key="2">
    <source>
        <dbReference type="EMBL" id="CAJ1946382.1"/>
    </source>
</evidence>
<keyword evidence="1" id="KW-0812">Transmembrane</keyword>
<dbReference type="Gene3D" id="3.40.50.300">
    <property type="entry name" value="P-loop containing nucleotide triphosphate hydrolases"/>
    <property type="match status" value="1"/>
</dbReference>
<protein>
    <recommendedName>
        <fullName evidence="4">Sulfotransferase domain-containing protein</fullName>
    </recommendedName>
</protein>
<dbReference type="Proteomes" id="UP001295423">
    <property type="component" value="Unassembled WGS sequence"/>
</dbReference>
<gene>
    <name evidence="2" type="ORF">CYCCA115_LOCUS10526</name>
</gene>
<dbReference type="EMBL" id="CAKOGP040001668">
    <property type="protein sequence ID" value="CAJ1946382.1"/>
    <property type="molecule type" value="Genomic_DNA"/>
</dbReference>
<dbReference type="InterPro" id="IPR027417">
    <property type="entry name" value="P-loop_NTPase"/>
</dbReference>
<proteinExistence type="predicted"/>
<keyword evidence="1" id="KW-1133">Transmembrane helix</keyword>
<evidence type="ECO:0008006" key="4">
    <source>
        <dbReference type="Google" id="ProtNLM"/>
    </source>
</evidence>
<feature type="transmembrane region" description="Helical" evidence="1">
    <location>
        <begin position="12"/>
        <end position="32"/>
    </location>
</feature>
<sequence length="467" mass="53311">MLSNDGVSKRHSLPKLLGVAILVAVIFVGMQFQKQLRQPLLFSSFDYDPSYHLSIYAMEATALLFGSNSNNTGSSKPTNNTILVSNPMFTRAAEQNQKKKKRLRNIFFIHVGKTGGTTLRETVLRYGCRLYGSDKAKANCHKFLEKHGGESALGKRTQGIFHYQQKRPSSKKQINKMDWMFVIREPIARFMSSYEYINPHNCIQGKKERNMDQKCNRQFQAQNFPASFPSKFFYDCFPKVQDFLHFQPLTKKNKGKRKKKKHKATGNHDGGLMLEAQRQKCNPLWKGAFVPGLFNDYGHMTANYQYYTKGLKLASKQQQEEQSLNDTRNVYVIRTEHLWEDVSRIDALVGGAGNFSHVQGKIINRQTTTTKSTRTMNATVRNTTTLGDSNSEPPQQQQQQQIMLVPLTFCCALLPDMLAFRNIVNRADNLSEEQKHETNAMSYRRCNVTSWGGLQSKCGKPTKKGMK</sequence>
<dbReference type="AlphaFoldDB" id="A0AAD2CXG2"/>
<keyword evidence="3" id="KW-1185">Reference proteome</keyword>
<accession>A0AAD2CXG2</accession>
<evidence type="ECO:0000313" key="3">
    <source>
        <dbReference type="Proteomes" id="UP001295423"/>
    </source>
</evidence>
<evidence type="ECO:0000256" key="1">
    <source>
        <dbReference type="SAM" id="Phobius"/>
    </source>
</evidence>